<dbReference type="InterPro" id="IPR000407">
    <property type="entry name" value="GDA1_CD39_NTPase"/>
</dbReference>
<accession>A0A3S8D7F8</accession>
<dbReference type="CDD" id="cd24044">
    <property type="entry name" value="ASKHA_NBD_NTPDase1-like"/>
    <property type="match status" value="1"/>
</dbReference>
<dbReference type="EMBL" id="MG452721">
    <property type="protein sequence ID" value="AZB49127.1"/>
    <property type="molecule type" value="Genomic_DNA"/>
</dbReference>
<keyword evidence="2" id="KW-0472">Membrane</keyword>
<evidence type="ECO:0000313" key="3">
    <source>
        <dbReference type="EMBL" id="AZB49127.1"/>
    </source>
</evidence>
<feature type="transmembrane region" description="Helical" evidence="2">
    <location>
        <begin position="476"/>
        <end position="496"/>
    </location>
</feature>
<dbReference type="Proteomes" id="UP000679767">
    <property type="component" value="Segment"/>
</dbReference>
<dbReference type="GeneID" id="65102681"/>
<keyword evidence="2" id="KW-0812">Transmembrane</keyword>
<dbReference type="Gene3D" id="3.30.420.40">
    <property type="match status" value="1"/>
</dbReference>
<dbReference type="RefSeq" id="YP_010087397.1">
    <property type="nucleotide sequence ID" value="NC_055554.1"/>
</dbReference>
<reference evidence="3" key="1">
    <citation type="submission" date="2017-11" db="EMBL/GenBank/DDBJ databases">
        <title>The distinct marsupial branch of gammaherpesviruses includes novel host-derived genes seldom found in other viruses.</title>
        <authorList>
            <person name="Vaz P.K."/>
        </authorList>
    </citation>
    <scope>NUCLEOTIDE SEQUENCE</scope>
    <source>
        <strain evidence="3">V3187/11</strain>
    </source>
</reference>
<keyword evidence="2" id="KW-1133">Transmembrane helix</keyword>
<evidence type="ECO:0000313" key="4">
    <source>
        <dbReference type="Proteomes" id="UP000679767"/>
    </source>
</evidence>
<evidence type="ECO:0000256" key="1">
    <source>
        <dbReference type="ARBA" id="ARBA00022801"/>
    </source>
</evidence>
<proteinExistence type="predicted"/>
<name>A0A3S8D7F8_9GAMA</name>
<dbReference type="PANTHER" id="PTHR11782:SF83">
    <property type="entry name" value="GUANOSINE-DIPHOSPHATASE"/>
    <property type="match status" value="1"/>
</dbReference>
<dbReference type="PANTHER" id="PTHR11782">
    <property type="entry name" value="ADENOSINE/GUANOSINE DIPHOSPHATASE"/>
    <property type="match status" value="1"/>
</dbReference>
<organism evidence="3">
    <name type="scientific">Vombatid gammaherpesvirus 1</name>
    <dbReference type="NCBI Taxonomy" id="2052651"/>
    <lineage>
        <taxon>Viruses</taxon>
        <taxon>Duplodnaviria</taxon>
        <taxon>Heunggongvirae</taxon>
        <taxon>Peploviricota</taxon>
        <taxon>Herviviricetes</taxon>
        <taxon>Herpesvirales</taxon>
        <taxon>Orthoherpesviridae</taxon>
        <taxon>Gammaherpesvirinae</taxon>
        <taxon>Manticavirus</taxon>
        <taxon>Manticavirus vombatidgamma1</taxon>
    </lineage>
</organism>
<evidence type="ECO:0000256" key="2">
    <source>
        <dbReference type="SAM" id="Phobius"/>
    </source>
</evidence>
<dbReference type="GO" id="GO:0045134">
    <property type="term" value="F:UDP phosphatase activity"/>
    <property type="evidence" value="ECO:0007669"/>
    <property type="project" value="TreeGrafter"/>
</dbReference>
<dbReference type="KEGG" id="vg:65102681"/>
<dbReference type="GO" id="GO:0016020">
    <property type="term" value="C:membrane"/>
    <property type="evidence" value="ECO:0007669"/>
    <property type="project" value="TreeGrafter"/>
</dbReference>
<dbReference type="GO" id="GO:0009134">
    <property type="term" value="P:nucleoside diphosphate catabolic process"/>
    <property type="evidence" value="ECO:0007669"/>
    <property type="project" value="TreeGrafter"/>
</dbReference>
<dbReference type="Gene3D" id="3.30.420.150">
    <property type="entry name" value="Exopolyphosphatase. Domain 2"/>
    <property type="match status" value="1"/>
</dbReference>
<gene>
    <name evidence="3" type="primary">V4</name>
</gene>
<keyword evidence="4" id="KW-1185">Reference proteome</keyword>
<dbReference type="Pfam" id="PF01150">
    <property type="entry name" value="GDA1_CD39"/>
    <property type="match status" value="1"/>
</dbReference>
<protein>
    <submittedName>
        <fullName evidence="3">Ectonucleoside triphosphate diphosphohydrolase</fullName>
    </submittedName>
</protein>
<dbReference type="GO" id="GO:0017111">
    <property type="term" value="F:ribonucleoside triphosphate phosphatase activity"/>
    <property type="evidence" value="ECO:0007669"/>
    <property type="project" value="TreeGrafter"/>
</dbReference>
<dbReference type="GO" id="GO:0004382">
    <property type="term" value="F:GDP phosphatase activity"/>
    <property type="evidence" value="ECO:0007669"/>
    <property type="project" value="TreeGrafter"/>
</dbReference>
<sequence length="507" mass="57250">MPRPSSTTGTHGSETWNIFQLTLSLIKITTCILGGLILITNPILTTYSEYFDIVIDTGSSQTTAFLYSVSTETRNTTRLVRELYTCTENRRGKEKFIPIPAERLPGETVDLIEECAQALLNLIPANRRRSTKIYLAATAGVRTLNPKLPELLTERTLRLRANTHVESVDTRILTGEEESLYAWITANYLTEAFTKYSIGKGKFIGTEEGVTWGMLHMDTTSTQLAFEEKEVNEIQNSETKRTLHKINMFGRDYIVRAKSYLCYGQDQFRHWLLEELYGIQSNSTRHNTSISFPCFHAGYSTNITLAGRTSNNCSTLANETTIHVIGTGNASQCRELFSRTPLNISGGARSNMCSIHSSLPRNMTFYATSGFFYTFSFLNITDTGPGDALQRITDFCARDWGNISQFYTQHTQWLPNFCMNANYLYTLLTACYGFDNSTWSNLRFVQRIEGTEAGWTLGYLLNISSTLTLQSESHSLWLLPLILYCLCCAVTFVSIFNCSRTKRVQLG</sequence>
<keyword evidence="1 3" id="KW-0378">Hydrolase</keyword>